<gene>
    <name evidence="2" type="primary">LOC111103336</name>
</gene>
<keyword evidence="1" id="KW-1185">Reference proteome</keyword>
<reference evidence="2" key="1">
    <citation type="submission" date="2025-08" db="UniProtKB">
        <authorList>
            <consortium name="RefSeq"/>
        </authorList>
    </citation>
    <scope>IDENTIFICATION</scope>
    <source>
        <tissue evidence="2">Whole sample</tissue>
    </source>
</reference>
<dbReference type="AlphaFoldDB" id="A0A8B8AQ00"/>
<dbReference type="GeneID" id="111103336"/>
<proteinExistence type="predicted"/>
<evidence type="ECO:0000313" key="2">
    <source>
        <dbReference type="RefSeq" id="XP_022292229.1"/>
    </source>
</evidence>
<sequence length="114" mass="12762">MSQAVVFYSTVIGVTSLITSCARKPIQNGVACISNRPIRRPVVDIIIQSTTLFGSIIIAQKMLFYTTVLGNVCLITWYAKPKIISNAVSFTRYSMSCLPRFPKRRLVICSILTW</sequence>
<accession>A0A8B8AQ00</accession>
<evidence type="ECO:0000313" key="1">
    <source>
        <dbReference type="Proteomes" id="UP000694844"/>
    </source>
</evidence>
<protein>
    <submittedName>
        <fullName evidence="2">Uncharacterized protein LOC111103336</fullName>
    </submittedName>
</protein>
<dbReference type="KEGG" id="cvn:111103336"/>
<organism evidence="1 2">
    <name type="scientific">Crassostrea virginica</name>
    <name type="common">Eastern oyster</name>
    <dbReference type="NCBI Taxonomy" id="6565"/>
    <lineage>
        <taxon>Eukaryota</taxon>
        <taxon>Metazoa</taxon>
        <taxon>Spiralia</taxon>
        <taxon>Lophotrochozoa</taxon>
        <taxon>Mollusca</taxon>
        <taxon>Bivalvia</taxon>
        <taxon>Autobranchia</taxon>
        <taxon>Pteriomorphia</taxon>
        <taxon>Ostreida</taxon>
        <taxon>Ostreoidea</taxon>
        <taxon>Ostreidae</taxon>
        <taxon>Crassostrea</taxon>
    </lineage>
</organism>
<dbReference type="RefSeq" id="XP_022292229.1">
    <property type="nucleotide sequence ID" value="XM_022436521.1"/>
</dbReference>
<dbReference type="Proteomes" id="UP000694844">
    <property type="component" value="Chromosome 7"/>
</dbReference>
<name>A0A8B8AQ00_CRAVI</name>